<keyword evidence="6" id="KW-1133">Transmembrane helix</keyword>
<feature type="compositionally biased region" description="Low complexity" evidence="5">
    <location>
        <begin position="111"/>
        <end position="127"/>
    </location>
</feature>
<accession>A0A6N9HZD1</accession>
<feature type="region of interest" description="Disordered" evidence="5">
    <location>
        <begin position="42"/>
        <end position="152"/>
    </location>
</feature>
<evidence type="ECO:0000259" key="7">
    <source>
        <dbReference type="PROSITE" id="PS50847"/>
    </source>
</evidence>
<proteinExistence type="predicted"/>
<dbReference type="InterPro" id="IPR019931">
    <property type="entry name" value="LPXTG_anchor"/>
</dbReference>
<reference evidence="8 9" key="1">
    <citation type="journal article" date="2019" name="Appl. Environ. Microbiol.">
        <title>Genetic determinants of hydroxycinnamic acid metabolism in heterofermentative lactobacilli.</title>
        <authorList>
            <person name="Gaur G."/>
            <person name="Oh J.H."/>
            <person name="Filannino P."/>
            <person name="Gobbetti M."/>
            <person name="van Pijkeren J.P."/>
            <person name="Ganzle M.G."/>
        </authorList>
    </citation>
    <scope>NUCLEOTIDE SEQUENCE [LARGE SCALE GENOMIC DNA]</scope>
    <source>
        <strain evidence="8 9">C5</strain>
    </source>
</reference>
<feature type="compositionally biased region" description="Polar residues" evidence="5">
    <location>
        <begin position="130"/>
        <end position="152"/>
    </location>
</feature>
<keyword evidence="6" id="KW-0812">Transmembrane</keyword>
<dbReference type="Pfam" id="PF19258">
    <property type="entry name" value="KxYKxGKxW_sig"/>
    <property type="match status" value="1"/>
</dbReference>
<evidence type="ECO:0000313" key="8">
    <source>
        <dbReference type="EMBL" id="MYV16040.1"/>
    </source>
</evidence>
<dbReference type="RefSeq" id="WP_161002821.1">
    <property type="nucleotide sequence ID" value="NZ_WEZQ01000001.1"/>
</dbReference>
<keyword evidence="1" id="KW-0134">Cell wall</keyword>
<keyword evidence="3" id="KW-0732">Signal</keyword>
<dbReference type="NCBIfam" id="TIGR03715">
    <property type="entry name" value="KxYKxGKxW"/>
    <property type="match status" value="1"/>
</dbReference>
<name>A0A6N9HZD1_9LACO</name>
<sequence length="1631" mass="172421">MTAETVERKKMYKKGRHWVVGTIVTGTIIVFGTIPVAEADAVPQNAGRPSDPDTTVQITRGNTSATSQATSNNSMPLKADSQANSASAAKSVSPSDSQTSKMNQTSQSANTASVAPVSQASASSTVTRRVISNSSAVPSQASNSTAPANDSTAAKSIANKPVSVAVQSTPASANQVVAPISNNKETATSNVTKAVSKRATNYSFVVTNTTAAATTNASSQDSMTTQTKSFDLDNKTGQISVDTNAVYDSSNSAVKPYTSAVYAPYDASQPATPTFGDQNAVDQRDSAKLGRMLVRITDRQTLGFYVDVPIYGDENTGIDLSKYVGKYLRFKFTQAKQFSGTVVNPSDPTDLYTATLVDDTGKELGPVPESEVSPIVTTPDTKLTDAQLKTSLDSNVLKDSPIANIFKSFGLDKLSDVSLNNLNTAEPSEDSYQKPIVQPDGKIVYQAPKVGIDHFTNEIPIDPQSLPGSNDQSTPLTTYVPVHSFVNDPTTGLPKEILIGYAKKDDYQNSGGLNYTLYNAPNDGATPVGTAVNGTIKPTNISAENVQVTFGATDGATTLPATQTPSVDTGSHFDYTNVIVPDMPTGYELAKAAQQSSFITVGTDATKNTYKVMIAPISEPVSVTFTANNGNKGITKAEKMGTSGTYTTNADYNTTFGKDQLSSISVPDGYSLDSVTPTNKVGLSGTNNYTATIAPKDETVTLTYENTDGKATTMATGTPTTATAKMDSQFGFGNITTMPAETGYTVESKDKQNPDITVATTGNSYTLKLSPDSEPITVSFVADNKNATIAKLKVNGDVKANYNSTFGIKDVKALPGLPTFAGYDYAAKQNDDITVGTANNNYVVQLVAQDENGTVQVVRGDDPTKTVQQSIPFTAKMDSTFGYADVPVAKITAIPGYTLATADKQATGKTIGTDATKNIYQVVEAPDAENVTLNLVKTNDSGKVYKSATTSANMNSSYGITQAKADLTKLKVDVPTGYSLVADNKQAADETIKTSDNAYNVLIAPDVKTVAVSVAATNNADLNIPAFSQTSAVDATFGYGDVDQTKFTVPAGYQLVAKDKQAKTITVNNDETKDTYQVLLAPKTDTKVTVKTALTQSGKQPVTLPADQETTATTDTKYTLADAQSLLGNKLTVNGYHVATTAEKADPDVTVAGNGSSTFTVYLAPDSETLDLKFSALDNSTAADALNAAKVSVAVPFNSTYVFTGHEKGLPALPTGYVYKSYPSADIENTKSNTMTVEIQKKEQPVTIKVVSTNPEDKLPLQGTHEVTVKVDSKVTPSTTGVIDQALSPHYHLAPSSKQVNQPQTVKPTNDNVYEVVLTPDSFSKTVKLLATVRDYHNQWHTIELSNLTFSGLYGQDVTEQTPTIDGYIGESLKATLNDALPDSMMAYVGQEAHLAVHHYLIDAAHHIVGEIGTDDNLFGTVGGDYDIPNDQITGYELVSMTGDPTYTVADEATKGNAINLYYIKLPAQTATTQPNGAATQPTVQVASNEPSYVVTGTVNGKPVSFIAQPVVHAVPADVQTQTTGHVETAKTPKLSETTQSTTVKQSTPSIALPLAQKVAKSSNKSVNLTEPQKPVKSDDLRPVKAEVPAAMKHAQALPQTSENQTGILGMVGAGLMSLLAVFGISKKRKN</sequence>
<evidence type="ECO:0000256" key="3">
    <source>
        <dbReference type="ARBA" id="ARBA00022729"/>
    </source>
</evidence>
<dbReference type="NCBIfam" id="TIGR01167">
    <property type="entry name" value="LPXTG_anchor"/>
    <property type="match status" value="1"/>
</dbReference>
<feature type="region of interest" description="Disordered" evidence="5">
    <location>
        <begin position="1523"/>
        <end position="1548"/>
    </location>
</feature>
<organism evidence="8 9">
    <name type="scientific">Furfurilactobacillus milii</name>
    <dbReference type="NCBI Taxonomy" id="2888272"/>
    <lineage>
        <taxon>Bacteria</taxon>
        <taxon>Bacillati</taxon>
        <taxon>Bacillota</taxon>
        <taxon>Bacilli</taxon>
        <taxon>Lactobacillales</taxon>
        <taxon>Lactobacillaceae</taxon>
        <taxon>Furfurilactobacillus</taxon>
    </lineage>
</organism>
<feature type="compositionally biased region" description="Polar residues" evidence="5">
    <location>
        <begin position="1535"/>
        <end position="1548"/>
    </location>
</feature>
<evidence type="ECO:0000256" key="5">
    <source>
        <dbReference type="SAM" id="MobiDB-lite"/>
    </source>
</evidence>
<gene>
    <name evidence="8" type="ORF">GB993_00655</name>
</gene>
<protein>
    <submittedName>
        <fullName evidence="8">LPXTG cell wall anchor domain-containing protein</fullName>
    </submittedName>
</protein>
<dbReference type="Proteomes" id="UP000449209">
    <property type="component" value="Unassembled WGS sequence"/>
</dbReference>
<evidence type="ECO:0000256" key="4">
    <source>
        <dbReference type="ARBA" id="ARBA00023088"/>
    </source>
</evidence>
<evidence type="ECO:0000313" key="9">
    <source>
        <dbReference type="Proteomes" id="UP000449209"/>
    </source>
</evidence>
<evidence type="ECO:0000256" key="6">
    <source>
        <dbReference type="SAM" id="Phobius"/>
    </source>
</evidence>
<keyword evidence="2" id="KW-0964">Secreted</keyword>
<evidence type="ECO:0000256" key="1">
    <source>
        <dbReference type="ARBA" id="ARBA00022512"/>
    </source>
</evidence>
<feature type="transmembrane region" description="Helical" evidence="6">
    <location>
        <begin position="18"/>
        <end position="37"/>
    </location>
</feature>
<dbReference type="EMBL" id="WEZQ01000001">
    <property type="protein sequence ID" value="MYV16040.1"/>
    <property type="molecule type" value="Genomic_DNA"/>
</dbReference>
<feature type="transmembrane region" description="Helical" evidence="6">
    <location>
        <begin position="1607"/>
        <end position="1625"/>
    </location>
</feature>
<feature type="compositionally biased region" description="Polar residues" evidence="5">
    <location>
        <begin position="52"/>
        <end position="61"/>
    </location>
</feature>
<feature type="compositionally biased region" description="Polar residues" evidence="5">
    <location>
        <begin position="81"/>
        <end position="110"/>
    </location>
</feature>
<evidence type="ECO:0000256" key="2">
    <source>
        <dbReference type="ARBA" id="ARBA00022525"/>
    </source>
</evidence>
<keyword evidence="4" id="KW-0572">Peptidoglycan-anchor</keyword>
<feature type="domain" description="Gram-positive cocci surface proteins LPxTG" evidence="7">
    <location>
        <begin position="1598"/>
        <end position="1631"/>
    </location>
</feature>
<comment type="caution">
    <text evidence="8">The sequence shown here is derived from an EMBL/GenBank/DDBJ whole genome shotgun (WGS) entry which is preliminary data.</text>
</comment>
<feature type="compositionally biased region" description="Low complexity" evidence="5">
    <location>
        <begin position="62"/>
        <end position="74"/>
    </location>
</feature>
<dbReference type="PROSITE" id="PS50847">
    <property type="entry name" value="GRAM_POS_ANCHORING"/>
    <property type="match status" value="1"/>
</dbReference>
<keyword evidence="6" id="KW-0472">Membrane</keyword>
<dbReference type="InterPro" id="IPR022263">
    <property type="entry name" value="KxYKxGKxW"/>
</dbReference>